<evidence type="ECO:0000256" key="4">
    <source>
        <dbReference type="ARBA" id="ARBA00023136"/>
    </source>
</evidence>
<proteinExistence type="predicted"/>
<feature type="transmembrane region" description="Helical" evidence="5">
    <location>
        <begin position="372"/>
        <end position="391"/>
    </location>
</feature>
<comment type="subcellular location">
    <subcellularLocation>
        <location evidence="1">Membrane</location>
        <topology evidence="1">Multi-pass membrane protein</topology>
    </subcellularLocation>
</comment>
<feature type="transmembrane region" description="Helical" evidence="5">
    <location>
        <begin position="100"/>
        <end position="121"/>
    </location>
</feature>
<feature type="transmembrane region" description="Helical" evidence="5">
    <location>
        <begin position="67"/>
        <end position="88"/>
    </location>
</feature>
<reference evidence="6" key="1">
    <citation type="submission" date="2022-10" db="EMBL/GenBank/DDBJ databases">
        <authorList>
            <person name="Chen Y."/>
            <person name="Dougan E. K."/>
            <person name="Chan C."/>
            <person name="Rhodes N."/>
            <person name="Thang M."/>
        </authorList>
    </citation>
    <scope>NUCLEOTIDE SEQUENCE</scope>
</reference>
<evidence type="ECO:0000313" key="6">
    <source>
        <dbReference type="EMBL" id="CAI3988896.1"/>
    </source>
</evidence>
<dbReference type="EMBL" id="CAMXCT020001313">
    <property type="protein sequence ID" value="CAL1142271.1"/>
    <property type="molecule type" value="Genomic_DNA"/>
</dbReference>
<evidence type="ECO:0000256" key="5">
    <source>
        <dbReference type="SAM" id="Phobius"/>
    </source>
</evidence>
<feature type="transmembrane region" description="Helical" evidence="5">
    <location>
        <begin position="397"/>
        <end position="416"/>
    </location>
</feature>
<evidence type="ECO:0000313" key="7">
    <source>
        <dbReference type="EMBL" id="CAL1142271.1"/>
    </source>
</evidence>
<evidence type="ECO:0000313" key="9">
    <source>
        <dbReference type="Proteomes" id="UP001152797"/>
    </source>
</evidence>
<evidence type="ECO:0000256" key="3">
    <source>
        <dbReference type="ARBA" id="ARBA00022989"/>
    </source>
</evidence>
<evidence type="ECO:0000256" key="2">
    <source>
        <dbReference type="ARBA" id="ARBA00022692"/>
    </source>
</evidence>
<comment type="caution">
    <text evidence="6">The sequence shown here is derived from an EMBL/GenBank/DDBJ whole genome shotgun (WGS) entry which is preliminary data.</text>
</comment>
<dbReference type="Pfam" id="PF03741">
    <property type="entry name" value="TerC"/>
    <property type="match status" value="2"/>
</dbReference>
<protein>
    <submittedName>
        <fullName evidence="8">Tellurium resistance protein TerC</fullName>
    </submittedName>
</protein>
<feature type="transmembrane region" description="Helical" evidence="5">
    <location>
        <begin position="339"/>
        <end position="360"/>
    </location>
</feature>
<evidence type="ECO:0000313" key="8">
    <source>
        <dbReference type="EMBL" id="CAL4776208.1"/>
    </source>
</evidence>
<sequence length="459" mass="50940">MELAVRTAVTVTALHVSDLSAWRSTMAEAPENDALCWFVFILVLSALLGFDAVYLAPVHVQRMPNQIANKMSGFWLSIGLAFSCWIWMRSGWDNASGFLQGFFLEYMLSFDNLFVFHMIFVHYCTPDALLYRALYFGIAGAIVLRILMISVGYSLVNTGVYLVKVCFGIALIYSGYKSAVMEHEDPDVAKTNQCASIMTKVLPISDHYEPRGHFFMDVEDRGDGPSEMFFDRARQIEPRDRSNSLDGLLSTPSIDSESAVANLPRLESFEGSSLLRDAPSREVTASRPAAVPAAAPRPDRRHFRVKASLLLLVVIALWGVDLVFAMDSVASKLASVNDIFLNVSSSAFALLGLRPLYFVMENMVQSFHMLKYGIAAILVLIGLKMVLSVWFNISNSATFVLILLICGTSMASSYWLPAVRQSCTAFAAEEDVLETVPEGEETTAFEQALHWMIGRVDFC</sequence>
<feature type="transmembrane region" description="Helical" evidence="5">
    <location>
        <begin position="37"/>
        <end position="55"/>
    </location>
</feature>
<keyword evidence="4 5" id="KW-0472">Membrane</keyword>
<dbReference type="OrthoDB" id="417520at2759"/>
<dbReference type="EMBL" id="CAMXCT030001313">
    <property type="protein sequence ID" value="CAL4776208.1"/>
    <property type="molecule type" value="Genomic_DNA"/>
</dbReference>
<dbReference type="PANTHER" id="PTHR30238">
    <property type="entry name" value="MEMBRANE BOUND PREDICTED REDOX MODULATOR"/>
    <property type="match status" value="1"/>
</dbReference>
<dbReference type="GO" id="GO:0016020">
    <property type="term" value="C:membrane"/>
    <property type="evidence" value="ECO:0007669"/>
    <property type="project" value="UniProtKB-SubCell"/>
</dbReference>
<organism evidence="6">
    <name type="scientific">Cladocopium goreaui</name>
    <dbReference type="NCBI Taxonomy" id="2562237"/>
    <lineage>
        <taxon>Eukaryota</taxon>
        <taxon>Sar</taxon>
        <taxon>Alveolata</taxon>
        <taxon>Dinophyceae</taxon>
        <taxon>Suessiales</taxon>
        <taxon>Symbiodiniaceae</taxon>
        <taxon>Cladocopium</taxon>
    </lineage>
</organism>
<reference evidence="7" key="2">
    <citation type="submission" date="2024-04" db="EMBL/GenBank/DDBJ databases">
        <authorList>
            <person name="Chen Y."/>
            <person name="Shah S."/>
            <person name="Dougan E. K."/>
            <person name="Thang M."/>
            <person name="Chan C."/>
        </authorList>
    </citation>
    <scope>NUCLEOTIDE SEQUENCE [LARGE SCALE GENOMIC DNA]</scope>
</reference>
<keyword evidence="3 5" id="KW-1133">Transmembrane helix</keyword>
<dbReference type="AlphaFoldDB" id="A0A9P1FUR3"/>
<dbReference type="EMBL" id="CAMXCT010001313">
    <property type="protein sequence ID" value="CAI3988896.1"/>
    <property type="molecule type" value="Genomic_DNA"/>
</dbReference>
<accession>A0A9P1FUR3</accession>
<feature type="transmembrane region" description="Helical" evidence="5">
    <location>
        <begin position="133"/>
        <end position="153"/>
    </location>
</feature>
<evidence type="ECO:0000256" key="1">
    <source>
        <dbReference type="ARBA" id="ARBA00004141"/>
    </source>
</evidence>
<feature type="transmembrane region" description="Helical" evidence="5">
    <location>
        <begin position="307"/>
        <end position="327"/>
    </location>
</feature>
<dbReference type="InterPro" id="IPR005496">
    <property type="entry name" value="Integral_membrane_TerC"/>
</dbReference>
<keyword evidence="9" id="KW-1185">Reference proteome</keyword>
<gene>
    <name evidence="6" type="ORF">C1SCF055_LOCUS16012</name>
</gene>
<name>A0A9P1FUR3_9DINO</name>
<dbReference type="Proteomes" id="UP001152797">
    <property type="component" value="Unassembled WGS sequence"/>
</dbReference>
<dbReference type="PANTHER" id="PTHR30238:SF0">
    <property type="entry name" value="THYLAKOID MEMBRANE PROTEIN TERC, CHLOROPLASTIC"/>
    <property type="match status" value="1"/>
</dbReference>
<keyword evidence="2 5" id="KW-0812">Transmembrane</keyword>